<dbReference type="RefSeq" id="WP_183869127.1">
    <property type="nucleotide sequence ID" value="NZ_JACHCF010000010.1"/>
</dbReference>
<dbReference type="InterPro" id="IPR022045">
    <property type="entry name" value="TcdB_toxin_mid/N"/>
</dbReference>
<dbReference type="EMBL" id="JACHCF010000010">
    <property type="protein sequence ID" value="MBB5622990.1"/>
    <property type="molecule type" value="Genomic_DNA"/>
</dbReference>
<feature type="compositionally biased region" description="Basic and acidic residues" evidence="4">
    <location>
        <begin position="1"/>
        <end position="14"/>
    </location>
</feature>
<evidence type="ECO:0000313" key="8">
    <source>
        <dbReference type="EMBL" id="MBB5622990.1"/>
    </source>
</evidence>
<dbReference type="GO" id="GO:0005737">
    <property type="term" value="C:cytoplasm"/>
    <property type="evidence" value="ECO:0007669"/>
    <property type="project" value="InterPro"/>
</dbReference>
<comment type="subcellular location">
    <subcellularLocation>
        <location evidence="1">Secreted</location>
    </subcellularLocation>
</comment>
<feature type="domain" description="Insecticide toxin TcdB middle/C-terminal" evidence="6">
    <location>
        <begin position="926"/>
        <end position="1059"/>
    </location>
</feature>
<keyword evidence="5" id="KW-0472">Membrane</keyword>
<dbReference type="GO" id="GO:0005576">
    <property type="term" value="C:extracellular region"/>
    <property type="evidence" value="ECO:0007669"/>
    <property type="project" value="UniProtKB-SubCell"/>
</dbReference>
<dbReference type="InterPro" id="IPR050708">
    <property type="entry name" value="T6SS_VgrG/RHS"/>
</dbReference>
<keyword evidence="3" id="KW-0843">Virulence</keyword>
<dbReference type="Pfam" id="PF12256">
    <property type="entry name" value="TcdB_toxin_midN"/>
    <property type="match status" value="1"/>
</dbReference>
<keyword evidence="5" id="KW-1133">Transmembrane helix</keyword>
<evidence type="ECO:0000256" key="2">
    <source>
        <dbReference type="ARBA" id="ARBA00022525"/>
    </source>
</evidence>
<evidence type="ECO:0000259" key="6">
    <source>
        <dbReference type="Pfam" id="PF12255"/>
    </source>
</evidence>
<gene>
    <name evidence="8" type="ORF">HDE69_004072</name>
</gene>
<dbReference type="PRINTS" id="PR01341">
    <property type="entry name" value="SALSPVBPROT"/>
</dbReference>
<dbReference type="InterPro" id="IPR028994">
    <property type="entry name" value="Integrin_alpha_N"/>
</dbReference>
<dbReference type="PANTHER" id="PTHR32305:SF15">
    <property type="entry name" value="PROTEIN RHSA-RELATED"/>
    <property type="match status" value="1"/>
</dbReference>
<feature type="compositionally biased region" description="Gly residues" evidence="4">
    <location>
        <begin position="2419"/>
        <end position="2435"/>
    </location>
</feature>
<feature type="compositionally biased region" description="Low complexity" evidence="4">
    <location>
        <begin position="2360"/>
        <end position="2371"/>
    </location>
</feature>
<dbReference type="InterPro" id="IPR022385">
    <property type="entry name" value="Rhs_assc_core"/>
</dbReference>
<evidence type="ECO:0000313" key="9">
    <source>
        <dbReference type="Proteomes" id="UP000537718"/>
    </source>
</evidence>
<keyword evidence="5" id="KW-0812">Transmembrane</keyword>
<feature type="compositionally biased region" description="Pro residues" evidence="4">
    <location>
        <begin position="2389"/>
        <end position="2417"/>
    </location>
</feature>
<dbReference type="PANTHER" id="PTHR32305">
    <property type="match status" value="1"/>
</dbReference>
<protein>
    <submittedName>
        <fullName evidence="8">RHS repeat-associated protein</fullName>
    </submittedName>
</protein>
<dbReference type="NCBIfam" id="TIGR03696">
    <property type="entry name" value="Rhs_assc_core"/>
    <property type="match status" value="1"/>
</dbReference>
<evidence type="ECO:0000256" key="4">
    <source>
        <dbReference type="SAM" id="MobiDB-lite"/>
    </source>
</evidence>
<dbReference type="Pfam" id="PF12255">
    <property type="entry name" value="TcdB_toxin_midC"/>
    <property type="match status" value="1"/>
</dbReference>
<sequence>MKHDEFESKNKSDKQFLNTEGGKTKSNAIEIPSINLPKGGGAIKGIDEKFSVNALNGTASFSVPLPFSSARGNSPALNLTYSSGAGNGVFGLGWTINLPAIKRRTDKKLPRYDDLAESDVFLFSDAEDLVPVFKKDLTGDFMKDPAGQYIIDEKDSADHLFTVRYYRPRIEGLFARIERWTAKTGPEIHWRVTTKTNVTTLFGCSVNSRIADPGDENKISEWLPEFVFDDKGNCTRYSYKKEDELGFDPQLIQHTNRLKAGKITYTNLYLEKVLYGNKTPYIAFGDPYPAETDFIFQTVFDYGEYDTNAPYQVIQDWDFRADAFSAYKTGFEIRTTRLCKRVLLFHYFEELTDTISGQRTLVKSLNFDYNTSTAQGFTFLNAITAFGYIKQTDGTYTSQYLPAMEFTYQEHEWNQEIKTLSPEALVHAPSGLDEQQYQFTDLFNEGLSGILTEQGNGWHYKRNLGDGNFENARLVAPKPSFSGLNNQLQITDLDADGGRQVVSYNNQPRGYFELSEEDEWQPFRYFQTLPNIDMKDPNARMLDLNGDGRPDVLITEEQVFTWYESSGREGFSCIHKVFKPFDEESGPHILFAEAEQTIFLADMQGDGLTDLVRIRNGEVCYWPNLGYGKFGAKITMGNAPFFDYPDAFNPALIKLTDIDGSGTTDLIYLGQQSFRCWLNLNGNSFSTTPVTIDPFPEISNLAKVTAIDLLGNGVACIVWSSSLAKDAEAPLKYIDLMNSKKPHILTSYKNNLGKEVTLEYTPSTKFYLEDKLAGRPWVTKLHFPVHCLSRTETRDQISGFLQISTYDYHHGYFDHAEKEFRGFGKVVQTDTEQFQDWVKTGASNITAQDLYQDPVKTNSWSHTGAFTGRASMLNQFAHEYWYEEMSRNGYSVTQHERMLPEAQVTLAPNLDASILQHLSPEEWRQAARACKGMALRTEVFALDAPLSGATNDQLQKQLTPYTVSTHNCNIELLQPKGQNPYAVFIVKESEGVTYNYERDTSDPRILHKLSLSFDEYGNVLDSASVVYPRILTDSTLPFDIQQLQQQSLLTYLANQYTNDVITATDYRLRMPSEAATYEIKGLSKTGFYYQPADFDQVLNTATEVAYQQIDAAPAPGTTQKRLIEQIRTIYRSNNLTTALTLHTLDSKGFSYENYQLAYTPALVTDLFGTRVDAALMLEGKFCHSEGDANWWIRSGTSDYITGTETLPAAQNRFYMPVSFTDPYGATTKVKYDSNYILFIQETEDAIGNKASIDKFNYRTLSPGRLKDINDNLSEVLSDELGFVKAVALYGKGTEADDLTGLHAFTTTAENTLKANFFNSADSVQLVQNGKDLLQHATTRYVLDFHSYVITGKPAVIASISREEHFQKNNHSPVQLSFEYTNGLGQVMLKKTQAEPGLARQVVVQPDDSYTVTTIDTSSLTPTQLRWIGNGRTVLNNKGNAVQQYEPYFSVSFQYEDLKELIETGVTSTLYYDAPGRIIKTVLPDESYSKIEYTSWKQLSWDQNDTLLDSPWYLNRHNGLINAELIADGKDPALEKQVADQAVKHANTPAVQHFDTMGRPVLAIAHNKDLSTAADVFSQTRAILDAEGNQRGVIDSRDNLLMQYKYNMLGNLVYQDSTDAGKRWLIQDITGKPLRTWDERNHEFQYYYDIMHRSDYSKILGGDGAVALDNIFERFFYGDTVLNAKVKNLKGQIIKHYDTGGLIDTPVYDFKGKPVSTTRTLFKYYKQVANWIDGNLVSNLETDSYTFTTELDALGRISKQTAPDGSVITPAYNEAGLLNSETVAHTDPVITTTYIKDIDYNEKGQRSKIIYGNDVITRFYYDRETFRLNRLESKRQNNDPLQDWTYSYDPVGNVAFIKDQNIPVVFFNNQKVTGMSEYIYDALYQLVNAKGRENDAALVYTNKDNWNDIAFMQTANPGDPMAVRNYTQSYQYDKVGNIQQVQHVATGNSWTRTYQYGAGNNRLNSTKIGASTYAYTHHPEHGFILGMPHLEEMGWSFKEELIKTVRQKRLDGGTAETTYYQYDGQGQRVRKITENEADPGNTPTVKEERIYNSGYELYRKVTGTNAGLERRSLSLIDQGNRFVMAESRNAIDDGTEKHLVRYQLHNHTGSASMELDATAQLISYEEYHPFGTTAYQAKNAAIKAAAKRYRYTGMERDEESGLSYHSSRYELPWLGRWLNVDAAGLKDGVNLYAYTRNNPIRYNDQTGTQSDPVQINFWESRVYHTEVTATYSARGISPELRATMTGVYRIWTSDYTSEVDVGHMGKPFVLLRAGERSPVGPQLAGPNRSDGGGAVRAMAAAVRGAGGFTRTDDLDLTPAGIASKGTRYTAIALPPALRDPRLPVIGRLTAAPPTPPPLITVPPASGTGAPVTPVTPPAPMEQLSFDFNAPPRPAAPPRPPVAPPRPVTPPRAATPPRAPSGGGGGRSGRSVPMGGGGVGTSVVGAVGRAVPFVAEAEVVLTGAAGASLMTATTAPLAAPLLATAEALPVVAGVAVIGAGTGHIVRAVASEAGASRSTADGLGLGAAVLTGAAIGSVIPGVGTAVGAGVGALVAGGLYLWSL</sequence>
<dbReference type="SUPFAM" id="SSF69318">
    <property type="entry name" value="Integrin alpha N-terminal domain"/>
    <property type="match status" value="1"/>
</dbReference>
<dbReference type="Proteomes" id="UP000537718">
    <property type="component" value="Unassembled WGS sequence"/>
</dbReference>
<reference evidence="8 9" key="1">
    <citation type="submission" date="2020-08" db="EMBL/GenBank/DDBJ databases">
        <title>Genomic Encyclopedia of Type Strains, Phase IV (KMG-V): Genome sequencing to study the core and pangenomes of soil and plant-associated prokaryotes.</title>
        <authorList>
            <person name="Whitman W."/>
        </authorList>
    </citation>
    <scope>NUCLEOTIDE SEQUENCE [LARGE SCALE GENOMIC DNA]</scope>
    <source>
        <strain evidence="8 9">MP7CTX6</strain>
    </source>
</reference>
<feature type="region of interest" description="Disordered" evidence="4">
    <location>
        <begin position="2348"/>
        <end position="2435"/>
    </location>
</feature>
<feature type="domain" description="Insecticide toxin TcdB middle/N-terminal" evidence="7">
    <location>
        <begin position="702"/>
        <end position="833"/>
    </location>
</feature>
<proteinExistence type="predicted"/>
<name>A0A7W9DMA3_9SPHI</name>
<evidence type="ECO:0000256" key="3">
    <source>
        <dbReference type="ARBA" id="ARBA00023026"/>
    </source>
</evidence>
<dbReference type="Gene3D" id="2.180.10.10">
    <property type="entry name" value="RHS repeat-associated core"/>
    <property type="match status" value="1"/>
</dbReference>
<dbReference type="Pfam" id="PF03534">
    <property type="entry name" value="SpvB"/>
    <property type="match status" value="1"/>
</dbReference>
<dbReference type="InterPro" id="IPR003284">
    <property type="entry name" value="Sal_SpvB"/>
</dbReference>
<feature type="region of interest" description="Disordered" evidence="4">
    <location>
        <begin position="1"/>
        <end position="21"/>
    </location>
</feature>
<evidence type="ECO:0000256" key="5">
    <source>
        <dbReference type="SAM" id="Phobius"/>
    </source>
</evidence>
<dbReference type="InterPro" id="IPR022044">
    <property type="entry name" value="TcdB_toxin_mid/C"/>
</dbReference>
<organism evidence="8 9">
    <name type="scientific">Pedobacter cryoconitis</name>
    <dbReference type="NCBI Taxonomy" id="188932"/>
    <lineage>
        <taxon>Bacteria</taxon>
        <taxon>Pseudomonadati</taxon>
        <taxon>Bacteroidota</taxon>
        <taxon>Sphingobacteriia</taxon>
        <taxon>Sphingobacteriales</taxon>
        <taxon>Sphingobacteriaceae</taxon>
        <taxon>Pedobacter</taxon>
    </lineage>
</organism>
<evidence type="ECO:0000259" key="7">
    <source>
        <dbReference type="Pfam" id="PF12256"/>
    </source>
</evidence>
<accession>A0A7W9DMA3</accession>
<feature type="transmembrane region" description="Helical" evidence="5">
    <location>
        <begin position="2542"/>
        <end position="2559"/>
    </location>
</feature>
<evidence type="ECO:0000256" key="1">
    <source>
        <dbReference type="ARBA" id="ARBA00004613"/>
    </source>
</evidence>
<comment type="caution">
    <text evidence="8">The sequence shown here is derived from an EMBL/GenBank/DDBJ whole genome shotgun (WGS) entry which is preliminary data.</text>
</comment>
<keyword evidence="2" id="KW-0964">Secreted</keyword>